<keyword evidence="4" id="KW-1185">Reference proteome</keyword>
<reference evidence="4" key="1">
    <citation type="submission" date="2016-10" db="EMBL/GenBank/DDBJ databases">
        <authorList>
            <person name="Varghese N."/>
            <person name="Submissions S."/>
        </authorList>
    </citation>
    <scope>NUCLEOTIDE SEQUENCE [LARGE SCALE GENOMIC DNA]</scope>
    <source>
        <strain evidence="4">DSM 16471</strain>
    </source>
</reference>
<dbReference type="EMBL" id="FNZN01000006">
    <property type="protein sequence ID" value="SEL83495.1"/>
    <property type="molecule type" value="Genomic_DNA"/>
</dbReference>
<dbReference type="AlphaFoldDB" id="A0A1H7TG01"/>
<dbReference type="RefSeq" id="WP_091625110.1">
    <property type="nucleotide sequence ID" value="NZ_FNZN01000006.1"/>
</dbReference>
<accession>A0A1H7TG01</accession>
<dbReference type="STRING" id="228957.SAMN04488008_10614"/>
<organism evidence="3 4">
    <name type="scientific">Maribacter orientalis</name>
    <dbReference type="NCBI Taxonomy" id="228957"/>
    <lineage>
        <taxon>Bacteria</taxon>
        <taxon>Pseudomonadati</taxon>
        <taxon>Bacteroidota</taxon>
        <taxon>Flavobacteriia</taxon>
        <taxon>Flavobacteriales</taxon>
        <taxon>Flavobacteriaceae</taxon>
        <taxon>Maribacter</taxon>
    </lineage>
</organism>
<dbReference type="InterPro" id="IPR055377">
    <property type="entry name" value="GH3_M"/>
</dbReference>
<dbReference type="GO" id="GO:0005737">
    <property type="term" value="C:cytoplasm"/>
    <property type="evidence" value="ECO:0007669"/>
    <property type="project" value="TreeGrafter"/>
</dbReference>
<dbReference type="InterPro" id="IPR055378">
    <property type="entry name" value="GH3_C"/>
</dbReference>
<evidence type="ECO:0000259" key="1">
    <source>
        <dbReference type="Pfam" id="PF23571"/>
    </source>
</evidence>
<gene>
    <name evidence="3" type="ORF">SAMN04488008_10614</name>
</gene>
<sequence>MSLKTIAAKIFAHRIAKRTSSWVNKPIETQQKVFESLIQSASQTKFGKDHKLSTIRTHDDFVRNVPIRDYEELKEYINLVVSGESDVLWPGKPIYFAKTSGTTSGAKYIPITEVSIKEQVKASRNAILNYIHETGKADFVSGKMIFLQGSPVLEEKNGVKLGRLSGISAHYVPNYLQKNRMPSWETNCIEDWETKVAAIVEETKGEDMTVIAGIPSWVQMYFEKLKENTNQNIGDLFKNFELFIYGGVNFEPYRKKFEKLIGRKVASIELFPASEGFFAYQNSQKENGMLLLLDAGIFYEFVKSDEFFEENARRLTLKDVEIGVDYVMIITTNAGLWAYNLGDTVRFVSVYPFKIVVSGRIKHFISAFGEHVIAKEVEEAMLVATSATDASVSEFTVAPQITPEKNELPYHEWFIEFEKPPSDMNLFVQQLDAALQKQNSYYYDLITGKVLQTLKITPIESGGFFSYMKSIGKLGGQNKVQRLSNDRKVADSLSKYSKIKT</sequence>
<dbReference type="GO" id="GO:0016881">
    <property type="term" value="F:acid-amino acid ligase activity"/>
    <property type="evidence" value="ECO:0007669"/>
    <property type="project" value="TreeGrafter"/>
</dbReference>
<feature type="domain" description="GH3 middle" evidence="1">
    <location>
        <begin position="291"/>
        <end position="352"/>
    </location>
</feature>
<dbReference type="PANTHER" id="PTHR31901">
    <property type="entry name" value="GH3 DOMAIN-CONTAINING PROTEIN"/>
    <property type="match status" value="1"/>
</dbReference>
<dbReference type="Proteomes" id="UP000198990">
    <property type="component" value="Unassembled WGS sequence"/>
</dbReference>
<dbReference type="PANTHER" id="PTHR31901:SF9">
    <property type="entry name" value="GH3 DOMAIN-CONTAINING PROTEIN"/>
    <property type="match status" value="1"/>
</dbReference>
<proteinExistence type="predicted"/>
<dbReference type="Pfam" id="PF23571">
    <property type="entry name" value="GH3_M"/>
    <property type="match status" value="1"/>
</dbReference>
<evidence type="ECO:0000313" key="4">
    <source>
        <dbReference type="Proteomes" id="UP000198990"/>
    </source>
</evidence>
<name>A0A1H7TG01_9FLAO</name>
<protein>
    <submittedName>
        <fullName evidence="3">GH3 auxin-responsive promoter</fullName>
    </submittedName>
</protein>
<dbReference type="Pfam" id="PF23572">
    <property type="entry name" value="GH3_C"/>
    <property type="match status" value="1"/>
</dbReference>
<dbReference type="InterPro" id="IPR004993">
    <property type="entry name" value="GH3"/>
</dbReference>
<dbReference type="Gene3D" id="3.40.50.12780">
    <property type="entry name" value="N-terminal domain of ligase-like"/>
    <property type="match status" value="1"/>
</dbReference>
<dbReference type="Pfam" id="PF03321">
    <property type="entry name" value="GH3"/>
    <property type="match status" value="1"/>
</dbReference>
<dbReference type="OrthoDB" id="5678283at2"/>
<dbReference type="InterPro" id="IPR042099">
    <property type="entry name" value="ANL_N_sf"/>
</dbReference>
<evidence type="ECO:0000259" key="2">
    <source>
        <dbReference type="Pfam" id="PF23572"/>
    </source>
</evidence>
<feature type="domain" description="GH3 C-terminal" evidence="2">
    <location>
        <begin position="376"/>
        <end position="488"/>
    </location>
</feature>
<evidence type="ECO:0000313" key="3">
    <source>
        <dbReference type="EMBL" id="SEL83495.1"/>
    </source>
</evidence>